<evidence type="ECO:0000256" key="1">
    <source>
        <dbReference type="SAM" id="Phobius"/>
    </source>
</evidence>
<dbReference type="InterPro" id="IPR001460">
    <property type="entry name" value="PCN-bd_Tpept"/>
</dbReference>
<accession>A0A6N7XTK1</accession>
<name>A0A6N7XTK1_9FIRM</name>
<dbReference type="PANTHER" id="PTHR30627">
    <property type="entry name" value="PEPTIDOGLYCAN D,D-TRANSPEPTIDASE"/>
    <property type="match status" value="1"/>
</dbReference>
<dbReference type="EMBL" id="VUNQ01000001">
    <property type="protein sequence ID" value="MST99863.1"/>
    <property type="molecule type" value="Genomic_DNA"/>
</dbReference>
<comment type="caution">
    <text evidence="3">The sequence shown here is derived from an EMBL/GenBank/DDBJ whole genome shotgun (WGS) entry which is preliminary data.</text>
</comment>
<dbReference type="Pfam" id="PF00905">
    <property type="entry name" value="Transpeptidase"/>
    <property type="match status" value="1"/>
</dbReference>
<dbReference type="GO" id="GO:0008658">
    <property type="term" value="F:penicillin binding"/>
    <property type="evidence" value="ECO:0007669"/>
    <property type="project" value="InterPro"/>
</dbReference>
<dbReference type="Gene3D" id="3.90.1310.10">
    <property type="entry name" value="Penicillin-binding protein 2a (Domain 2)"/>
    <property type="match status" value="1"/>
</dbReference>
<evidence type="ECO:0000313" key="4">
    <source>
        <dbReference type="Proteomes" id="UP000469523"/>
    </source>
</evidence>
<dbReference type="GO" id="GO:0071555">
    <property type="term" value="P:cell wall organization"/>
    <property type="evidence" value="ECO:0007669"/>
    <property type="project" value="TreeGrafter"/>
</dbReference>
<gene>
    <name evidence="3" type="ORF">FYJ83_00095</name>
</gene>
<dbReference type="SUPFAM" id="SSF56601">
    <property type="entry name" value="beta-lactamase/transpeptidase-like"/>
    <property type="match status" value="1"/>
</dbReference>
<dbReference type="InterPro" id="IPR036138">
    <property type="entry name" value="PBP_dimer_sf"/>
</dbReference>
<dbReference type="InterPro" id="IPR050515">
    <property type="entry name" value="Beta-lactam/transpept"/>
</dbReference>
<keyword evidence="1" id="KW-0472">Membrane</keyword>
<dbReference type="InterPro" id="IPR012338">
    <property type="entry name" value="Beta-lactam/transpept-like"/>
</dbReference>
<evidence type="ECO:0000313" key="3">
    <source>
        <dbReference type="EMBL" id="MST99863.1"/>
    </source>
</evidence>
<keyword evidence="1" id="KW-0812">Transmembrane</keyword>
<reference evidence="3 4" key="1">
    <citation type="submission" date="2019-09" db="EMBL/GenBank/DDBJ databases">
        <title>In-depth cultivation of the pig gut microbiome towards novel bacterial diversity and tailored functional studies.</title>
        <authorList>
            <person name="Wylensek D."/>
            <person name="Hitch T.C.A."/>
            <person name="Clavel T."/>
        </authorList>
    </citation>
    <scope>NUCLEOTIDE SEQUENCE [LARGE SCALE GENOMIC DNA]</scope>
    <source>
        <strain evidence="3 4">WCA3-693-APC-4?</strain>
    </source>
</reference>
<dbReference type="AlphaFoldDB" id="A0A6N7XTK1"/>
<keyword evidence="4" id="KW-1185">Reference proteome</keyword>
<feature type="domain" description="Penicillin-binding protein transpeptidase" evidence="2">
    <location>
        <begin position="237"/>
        <end position="542"/>
    </location>
</feature>
<feature type="transmembrane region" description="Helical" evidence="1">
    <location>
        <begin position="15"/>
        <end position="33"/>
    </location>
</feature>
<dbReference type="Gene3D" id="3.40.710.10">
    <property type="entry name" value="DD-peptidase/beta-lactamase superfamily"/>
    <property type="match status" value="1"/>
</dbReference>
<dbReference type="GO" id="GO:0005886">
    <property type="term" value="C:plasma membrane"/>
    <property type="evidence" value="ECO:0007669"/>
    <property type="project" value="TreeGrafter"/>
</dbReference>
<keyword evidence="1" id="KW-1133">Transmembrane helix</keyword>
<organism evidence="3 4">
    <name type="scientific">Tissierella pigra</name>
    <dbReference type="NCBI Taxonomy" id="2607614"/>
    <lineage>
        <taxon>Bacteria</taxon>
        <taxon>Bacillati</taxon>
        <taxon>Bacillota</taxon>
        <taxon>Tissierellia</taxon>
        <taxon>Tissierellales</taxon>
        <taxon>Tissierellaceae</taxon>
        <taxon>Tissierella</taxon>
    </lineage>
</organism>
<evidence type="ECO:0000259" key="2">
    <source>
        <dbReference type="Pfam" id="PF00905"/>
    </source>
</evidence>
<dbReference type="SUPFAM" id="SSF56519">
    <property type="entry name" value="Penicillin binding protein dimerisation domain"/>
    <property type="match status" value="1"/>
</dbReference>
<dbReference type="Proteomes" id="UP000469523">
    <property type="component" value="Unassembled WGS sequence"/>
</dbReference>
<sequence>MAREIRNMISSRVKGFYFISFIIFLGLIGRLYYIQVYDNEELKFQSLKQRSTEISLISKRGTIYDRNGIPITNRESTKTLVAPREEIKSNKEIYEKVRKNTLLSLMEIEEILNSKNKLIQIPLKREIDISNNHNMFIVDITDRYSKDNILSHVIGYVNKAENRGESGIEKVYDEFLNKNNKESLFVEYDKFRSLILGGSHYADNAISSEEPSAVRLTIDYNIQKKLEEILESSSIKGSVIVADAKTSEILAMGSRPNFNPNYMEEYFSRDDMALYNKAIQVSYPPGSIFKIVVLLAALEEDPNFINREFYCNGREELGKLVINCNNLGGHGNISLKDGFAKSCNSVFIQIGKKIGAKKIMDMAKTLGFGEKVGIGLIEEVKGILPEGEELLGPVIGNISIGQGKIETTPLQITNMMATIANNGLQKDMTIIQGVTNKDGRIIKAYNTIDDLKIISSKSSKTVKTLLEEVVNTGTAKNIDSEYLGGVAGKTGSAEGTLNGKATIYGWFSGYFPTDNPEYIITVLVEEANSGSKSALPIFEKISKEIVDLNR</sequence>
<proteinExistence type="predicted"/>
<dbReference type="RefSeq" id="WP_154437874.1">
    <property type="nucleotide sequence ID" value="NZ_JAHLPJ010000001.1"/>
</dbReference>
<protein>
    <submittedName>
        <fullName evidence="3">Penicillin-binding protein 2</fullName>
    </submittedName>
</protein>